<dbReference type="EMBL" id="CP002199">
    <property type="protein sequence ID" value="ADN17803.1"/>
    <property type="molecule type" value="Genomic_DNA"/>
</dbReference>
<evidence type="ECO:0000313" key="2">
    <source>
        <dbReference type="EMBL" id="ADN17803.1"/>
    </source>
</evidence>
<dbReference type="OrthoDB" id="428641at2"/>
<keyword evidence="2" id="KW-0614">Plasmid</keyword>
<evidence type="ECO:0000313" key="3">
    <source>
        <dbReference type="Proteomes" id="UP000008206"/>
    </source>
</evidence>
<dbReference type="KEGG" id="cyj:Cyan7822_5950"/>
<accession>E0ULH3</accession>
<protein>
    <submittedName>
        <fullName evidence="2">LVIVD repeat protein</fullName>
    </submittedName>
</protein>
<name>E0ULH3_GLOV7</name>
<dbReference type="RefSeq" id="WP_013334553.1">
    <property type="nucleotide sequence ID" value="NC_014533.1"/>
</dbReference>
<dbReference type="InterPro" id="IPR025592">
    <property type="entry name" value="DUF4347"/>
</dbReference>
<feature type="domain" description="DUF4347" evidence="1">
    <location>
        <begin position="23"/>
        <end position="185"/>
    </location>
</feature>
<gene>
    <name evidence="2" type="ordered locus">Cyan7822_5950</name>
</gene>
<dbReference type="HOGENOM" id="CLU_1040993_0_0_3"/>
<dbReference type="Pfam" id="PF14252">
    <property type="entry name" value="DUF4347"/>
    <property type="match status" value="1"/>
</dbReference>
<dbReference type="Pfam" id="PF08309">
    <property type="entry name" value="LVIVD"/>
    <property type="match status" value="2"/>
</dbReference>
<geneLocation type="plasmid" evidence="2 3">
    <name>Cy782201</name>
</geneLocation>
<dbReference type="AlphaFoldDB" id="E0ULH3"/>
<evidence type="ECO:0000259" key="1">
    <source>
        <dbReference type="Pfam" id="PF14252"/>
    </source>
</evidence>
<dbReference type="InterPro" id="IPR013211">
    <property type="entry name" value="LVIVD"/>
</dbReference>
<keyword evidence="3" id="KW-1185">Reference proteome</keyword>
<organism evidence="2 3">
    <name type="scientific">Gloeothece verrucosa (strain PCC 7822)</name>
    <name type="common">Cyanothece sp. (strain PCC 7822)</name>
    <dbReference type="NCBI Taxonomy" id="497965"/>
    <lineage>
        <taxon>Bacteria</taxon>
        <taxon>Bacillati</taxon>
        <taxon>Cyanobacteriota</taxon>
        <taxon>Cyanophyceae</taxon>
        <taxon>Oscillatoriophycideae</taxon>
        <taxon>Chroococcales</taxon>
        <taxon>Aphanothecaceae</taxon>
        <taxon>Gloeothece</taxon>
        <taxon>Gloeothece verrucosa</taxon>
    </lineage>
</organism>
<reference evidence="3" key="1">
    <citation type="journal article" date="2011" name="MBio">
        <title>Novel metabolic attributes of the genus Cyanothece, comprising a group of unicellular nitrogen-fixing Cyanobacteria.</title>
        <authorList>
            <person name="Bandyopadhyay A."/>
            <person name="Elvitigala T."/>
            <person name="Welsh E."/>
            <person name="Stockel J."/>
            <person name="Liberton M."/>
            <person name="Min H."/>
            <person name="Sherman L.A."/>
            <person name="Pakrasi H.B."/>
        </authorList>
    </citation>
    <scope>NUCLEOTIDE SEQUENCE [LARGE SCALE GENOMIC DNA]</scope>
    <source>
        <strain evidence="3">PCC 7822</strain>
        <plasmid evidence="3">Cy782201</plasmid>
    </source>
</reference>
<dbReference type="Proteomes" id="UP000008206">
    <property type="component" value="Plasmid Cy782201"/>
</dbReference>
<proteinExistence type="predicted"/>
<sequence length="267" mass="29407">MLQSAMQAQFIESLSQIKLSSKIVFIDAGVENYQSLMTQSLPDIEVILIPTNRDGIEQITEVLRHRQDIDTVHLVSHGSPGCLYLGNTQLNLETLNKYGNSLKQWFSVTNPNLLLYGCNVAAGNVGKEFVKKLHQLTEANIRASATPTGNAKLGGNWELEVTVGANCLSSLAFNLESLKDYSSVLLTPVLVGTYDTPGYARNVQVVNNLAYVADYRSGLQIIDITNPASPVLKGTYSGNAWNVQVVGNLAYVKELIILLMRLWMCKW</sequence>